<feature type="transmembrane region" description="Helical" evidence="9">
    <location>
        <begin position="76"/>
        <end position="97"/>
    </location>
</feature>
<dbReference type="GO" id="GO:0035673">
    <property type="term" value="F:oligopeptide transmembrane transporter activity"/>
    <property type="evidence" value="ECO:0007669"/>
    <property type="project" value="InterPro"/>
</dbReference>
<keyword evidence="4 9" id="KW-0812">Transmembrane</keyword>
<evidence type="ECO:0000313" key="11">
    <source>
        <dbReference type="Proteomes" id="UP000235672"/>
    </source>
</evidence>
<evidence type="ECO:0000256" key="2">
    <source>
        <dbReference type="ARBA" id="ARBA00008807"/>
    </source>
</evidence>
<accession>A0A2J6Q071</accession>
<keyword evidence="3" id="KW-0813">Transport</keyword>
<dbReference type="GO" id="GO:0016020">
    <property type="term" value="C:membrane"/>
    <property type="evidence" value="ECO:0007669"/>
    <property type="project" value="UniProtKB-SubCell"/>
</dbReference>
<feature type="transmembrane region" description="Helical" evidence="9">
    <location>
        <begin position="468"/>
        <end position="491"/>
    </location>
</feature>
<keyword evidence="6" id="KW-0653">Protein transport</keyword>
<evidence type="ECO:0000256" key="6">
    <source>
        <dbReference type="ARBA" id="ARBA00022927"/>
    </source>
</evidence>
<feature type="transmembrane region" description="Helical" evidence="9">
    <location>
        <begin position="621"/>
        <end position="639"/>
    </location>
</feature>
<evidence type="ECO:0000256" key="4">
    <source>
        <dbReference type="ARBA" id="ARBA00022692"/>
    </source>
</evidence>
<protein>
    <submittedName>
        <fullName evidence="10">Peptide transporter MTD1</fullName>
    </submittedName>
</protein>
<dbReference type="PANTHER" id="PTHR22601">
    <property type="entry name" value="ISP4 LIKE PROTEIN"/>
    <property type="match status" value="1"/>
</dbReference>
<feature type="transmembrane region" description="Helical" evidence="9">
    <location>
        <begin position="207"/>
        <end position="223"/>
    </location>
</feature>
<dbReference type="Pfam" id="PF03169">
    <property type="entry name" value="OPT"/>
    <property type="match status" value="1"/>
</dbReference>
<feature type="transmembrane region" description="Helical" evidence="9">
    <location>
        <begin position="51"/>
        <end position="70"/>
    </location>
</feature>
<comment type="similarity">
    <text evidence="2">Belongs to the oligopeptide OPT transporter family.</text>
</comment>
<keyword evidence="5" id="KW-0571">Peptide transport</keyword>
<evidence type="ECO:0000256" key="8">
    <source>
        <dbReference type="ARBA" id="ARBA00023136"/>
    </source>
</evidence>
<feature type="transmembrane region" description="Helical" evidence="9">
    <location>
        <begin position="286"/>
        <end position="305"/>
    </location>
</feature>
<evidence type="ECO:0000313" key="10">
    <source>
        <dbReference type="EMBL" id="PMD19683.1"/>
    </source>
</evidence>
<dbReference type="GO" id="GO:0015031">
    <property type="term" value="P:protein transport"/>
    <property type="evidence" value="ECO:0007669"/>
    <property type="project" value="UniProtKB-KW"/>
</dbReference>
<evidence type="ECO:0000256" key="5">
    <source>
        <dbReference type="ARBA" id="ARBA00022856"/>
    </source>
</evidence>
<proteinExistence type="inferred from homology"/>
<feature type="transmembrane region" description="Helical" evidence="9">
    <location>
        <begin position="151"/>
        <end position="171"/>
    </location>
</feature>
<evidence type="ECO:0000256" key="1">
    <source>
        <dbReference type="ARBA" id="ARBA00004141"/>
    </source>
</evidence>
<name>A0A2J6Q071_9HELO</name>
<sequence length="749" mass="83802">MPEDQLPPYRDHSDAEETEAIHHPADKDDILTHTIHIEDDPTLNAITFRTIFLGTGLSLFGGTISAIYYFKPQTVSVSTVFLAVITYMLGELMAFIIPKKGIIGRWLNPHPFNVKEHLAIVIMANSASISALGIEVLAVEQLYYGNRFNGALSVFLLFSSQFLGYGIAGLMRKVLVYPKNMLWPSNLPVNSMLETLHRPRELTRKPLKVFLIVFACIFVWEIVPEWIMPLLTGVSIFCLANQNSAVFTNVFGGASGDEGLGLFSWCFDWQYISGGFSPLYYPMDSLISQGIGICGCVVLFSAAYYGNLWNAQNFPFLSQSLFSGDSNATNPIVWNQTAVIGSNNRIDPVALAVQGLPYFATTYGINLLVTNMSVTACFVHLCLWYWKDMKAAIAPFRPSNLRRLVTREYWTTWKDSAEPAPNEENYDPHYKLMMQYKAVPDWWFGCVLLLSFTIAMIILYTGHSTLPWWGFVVAMCIGYVFLVFFGAMMAISGVQWLVQPIVQMIGGYIQPGNPVANMYFSLYGYNALIQGQLLSQDLKLAQYGHLAPRVTFTMQMAGTAVGAVFNYIMTNQIITNQFDTLLSIEGTNVWSGQQAQAFNSLAVAWGGLSHELFSVGGTYQWMTLIFIPGFFVPIPFWLLHKKYPTLGLNNINTAIMILYLSWLCVGINSSLMAFFFFGLVSQIYIRKRYPTMFVKYNYLVSAALDGGTSVIVFILSFAVFGAAGNTINFPIYWGNNLNGNFDRCLYTGG</sequence>
<dbReference type="InterPro" id="IPR004648">
    <property type="entry name" value="Oligpept_transpt"/>
</dbReference>
<feature type="transmembrane region" description="Helical" evidence="9">
    <location>
        <begin position="118"/>
        <end position="139"/>
    </location>
</feature>
<reference evidence="10 11" key="1">
    <citation type="submission" date="2016-05" db="EMBL/GenBank/DDBJ databases">
        <title>A degradative enzymes factory behind the ericoid mycorrhizal symbiosis.</title>
        <authorList>
            <consortium name="DOE Joint Genome Institute"/>
            <person name="Martino E."/>
            <person name="Morin E."/>
            <person name="Grelet G."/>
            <person name="Kuo A."/>
            <person name="Kohler A."/>
            <person name="Daghino S."/>
            <person name="Barry K."/>
            <person name="Choi C."/>
            <person name="Cichocki N."/>
            <person name="Clum A."/>
            <person name="Copeland A."/>
            <person name="Hainaut M."/>
            <person name="Haridas S."/>
            <person name="Labutti K."/>
            <person name="Lindquist E."/>
            <person name="Lipzen A."/>
            <person name="Khouja H.-R."/>
            <person name="Murat C."/>
            <person name="Ohm R."/>
            <person name="Olson A."/>
            <person name="Spatafora J."/>
            <person name="Veneault-Fourrey C."/>
            <person name="Henrissat B."/>
            <person name="Grigoriev I."/>
            <person name="Martin F."/>
            <person name="Perotto S."/>
        </authorList>
    </citation>
    <scope>NUCLEOTIDE SEQUENCE [LARGE SCALE GENOMIC DNA]</scope>
    <source>
        <strain evidence="10 11">UAMH 7357</strain>
    </source>
</reference>
<dbReference type="AlphaFoldDB" id="A0A2J6Q071"/>
<dbReference type="EMBL" id="KZ613488">
    <property type="protein sequence ID" value="PMD19683.1"/>
    <property type="molecule type" value="Genomic_DNA"/>
</dbReference>
<dbReference type="Proteomes" id="UP000235672">
    <property type="component" value="Unassembled WGS sequence"/>
</dbReference>
<keyword evidence="7 9" id="KW-1133">Transmembrane helix</keyword>
<gene>
    <name evidence="10" type="ORF">NA56DRAFT_575013</name>
</gene>
<evidence type="ECO:0000256" key="9">
    <source>
        <dbReference type="SAM" id="Phobius"/>
    </source>
</evidence>
<keyword evidence="8 9" id="KW-0472">Membrane</keyword>
<dbReference type="InterPro" id="IPR004813">
    <property type="entry name" value="OPT"/>
</dbReference>
<comment type="subcellular location">
    <subcellularLocation>
        <location evidence="1">Membrane</location>
        <topology evidence="1">Multi-pass membrane protein</topology>
    </subcellularLocation>
</comment>
<dbReference type="NCBIfam" id="TIGR00728">
    <property type="entry name" value="OPT_sfam"/>
    <property type="match status" value="1"/>
</dbReference>
<feature type="transmembrane region" description="Helical" evidence="9">
    <location>
        <begin position="442"/>
        <end position="462"/>
    </location>
</feature>
<dbReference type="OrthoDB" id="9986677at2759"/>
<feature type="transmembrane region" description="Helical" evidence="9">
    <location>
        <begin position="659"/>
        <end position="684"/>
    </location>
</feature>
<organism evidence="10 11">
    <name type="scientific">Hyaloscypha hepaticicola</name>
    <dbReference type="NCBI Taxonomy" id="2082293"/>
    <lineage>
        <taxon>Eukaryota</taxon>
        <taxon>Fungi</taxon>
        <taxon>Dikarya</taxon>
        <taxon>Ascomycota</taxon>
        <taxon>Pezizomycotina</taxon>
        <taxon>Leotiomycetes</taxon>
        <taxon>Helotiales</taxon>
        <taxon>Hyaloscyphaceae</taxon>
        <taxon>Hyaloscypha</taxon>
    </lineage>
</organism>
<evidence type="ECO:0000256" key="7">
    <source>
        <dbReference type="ARBA" id="ARBA00022989"/>
    </source>
</evidence>
<evidence type="ECO:0000256" key="3">
    <source>
        <dbReference type="ARBA" id="ARBA00022448"/>
    </source>
</evidence>
<keyword evidence="11" id="KW-1185">Reference proteome</keyword>
<feature type="transmembrane region" description="Helical" evidence="9">
    <location>
        <begin position="696"/>
        <end position="723"/>
    </location>
</feature>